<dbReference type="Proteomes" id="UP000502260">
    <property type="component" value="Chromosome"/>
</dbReference>
<protein>
    <submittedName>
        <fullName evidence="2">Uncharacterized protein</fullName>
    </submittedName>
</protein>
<gene>
    <name evidence="2" type="ORF">SKTS_18910</name>
</gene>
<dbReference type="InterPro" id="IPR011322">
    <property type="entry name" value="N-reg_PII-like_a/b"/>
</dbReference>
<dbReference type="Pfam" id="PF02641">
    <property type="entry name" value="DUF190"/>
    <property type="match status" value="1"/>
</dbReference>
<dbReference type="KEGG" id="slac:SKTS_18910"/>
<dbReference type="Gene3D" id="3.30.70.120">
    <property type="match status" value="1"/>
</dbReference>
<evidence type="ECO:0000256" key="1">
    <source>
        <dbReference type="ARBA" id="ARBA00010554"/>
    </source>
</evidence>
<evidence type="ECO:0000313" key="3">
    <source>
        <dbReference type="Proteomes" id="UP000502260"/>
    </source>
</evidence>
<accession>A0A6F8VE18</accession>
<dbReference type="EMBL" id="AP022853">
    <property type="protein sequence ID" value="BCB27005.1"/>
    <property type="molecule type" value="Genomic_DNA"/>
</dbReference>
<comment type="similarity">
    <text evidence="1">Belongs to the UPF0166 family.</text>
</comment>
<keyword evidence="3" id="KW-1185">Reference proteome</keyword>
<organism evidence="2 3">
    <name type="scientific">Sulfurimicrobium lacus</name>
    <dbReference type="NCBI Taxonomy" id="2715678"/>
    <lineage>
        <taxon>Bacteria</taxon>
        <taxon>Pseudomonadati</taxon>
        <taxon>Pseudomonadota</taxon>
        <taxon>Betaproteobacteria</taxon>
        <taxon>Nitrosomonadales</taxon>
        <taxon>Sulfuricellaceae</taxon>
        <taxon>Sulfurimicrobium</taxon>
    </lineage>
</organism>
<dbReference type="PANTHER" id="PTHR35983">
    <property type="entry name" value="UPF0166 PROTEIN TM_0021"/>
    <property type="match status" value="1"/>
</dbReference>
<dbReference type="AlphaFoldDB" id="A0A6F8VE18"/>
<evidence type="ECO:0000313" key="2">
    <source>
        <dbReference type="EMBL" id="BCB27005.1"/>
    </source>
</evidence>
<dbReference type="InterPro" id="IPR015867">
    <property type="entry name" value="N-reg_PII/ATP_PRibTrfase_C"/>
</dbReference>
<dbReference type="RefSeq" id="WP_173063856.1">
    <property type="nucleotide sequence ID" value="NZ_AP022853.1"/>
</dbReference>
<reference evidence="3" key="1">
    <citation type="submission" date="2020-03" db="EMBL/GenBank/DDBJ databases">
        <title>Complete genome sequence of sulfur-oxidizing bacterium skT11.</title>
        <authorList>
            <person name="Kanda M."/>
            <person name="Kojima H."/>
            <person name="Fukui M."/>
        </authorList>
    </citation>
    <scope>NUCLEOTIDE SEQUENCE [LARGE SCALE GENOMIC DNA]</scope>
    <source>
        <strain evidence="3">skT11</strain>
    </source>
</reference>
<dbReference type="PANTHER" id="PTHR35983:SF1">
    <property type="entry name" value="UPF0166 PROTEIN TM_0021"/>
    <property type="match status" value="1"/>
</dbReference>
<proteinExistence type="inferred from homology"/>
<dbReference type="InterPro" id="IPR003793">
    <property type="entry name" value="UPF0166"/>
</dbReference>
<dbReference type="SUPFAM" id="SSF54913">
    <property type="entry name" value="GlnB-like"/>
    <property type="match status" value="1"/>
</dbReference>
<sequence length="104" mass="11729">MLGICLKIYVSEARRQDGKLLYEWLLEQAKALGIKGGTVIRAIDGYGRHGRLHEETFFELAGELPVAVEFLLDEAQCESLLALLRARKLKLFYVKMAAEFGISQ</sequence>
<name>A0A6F8VE18_9PROT</name>